<keyword evidence="7" id="KW-0762">Sugar transport</keyword>
<organism evidence="14 15">
    <name type="scientific">Stephanodiscus triporus</name>
    <dbReference type="NCBI Taxonomy" id="2934178"/>
    <lineage>
        <taxon>Eukaryota</taxon>
        <taxon>Sar</taxon>
        <taxon>Stramenopiles</taxon>
        <taxon>Ochrophyta</taxon>
        <taxon>Bacillariophyta</taxon>
        <taxon>Coscinodiscophyceae</taxon>
        <taxon>Thalassiosirophycidae</taxon>
        <taxon>Stephanodiscales</taxon>
        <taxon>Stephanodiscaceae</taxon>
        <taxon>Stephanodiscus</taxon>
    </lineage>
</organism>
<feature type="transmembrane region" description="Helical" evidence="13">
    <location>
        <begin position="87"/>
        <end position="108"/>
    </location>
</feature>
<evidence type="ECO:0000256" key="9">
    <source>
        <dbReference type="ARBA" id="ARBA00022737"/>
    </source>
</evidence>
<evidence type="ECO:0000256" key="6">
    <source>
        <dbReference type="ARBA" id="ARBA00022475"/>
    </source>
</evidence>
<evidence type="ECO:0000256" key="4">
    <source>
        <dbReference type="ARBA" id="ARBA00021741"/>
    </source>
</evidence>
<evidence type="ECO:0000256" key="12">
    <source>
        <dbReference type="ARBA" id="ARBA00023136"/>
    </source>
</evidence>
<sequence length="267" mass="28483">MNRAGQLPKTNVALQPQQVLAAIFVLGCFASTVAAQAQDSAAIGKGDMRSAFIDLCGTIAPYCGVICFLAPLPTIHQISRDKTVGNFPLLPYSSMVCNCFVWVAYGILKGLPKVWGSNGVGLVLGLFYCLIFQKHCSPMATDLPGTVSQHTKVMLAIILFNCLLMTSGVSNASELIGKEGVIICIILFASPLAALKHVIVTRSASSIPLPFTLACFVNCTAWSVLGWYITNDFNIYFPNLLGLSCAVAQLVLKGLCGNRAEGLPRYG</sequence>
<reference evidence="14 15" key="1">
    <citation type="submission" date="2024-10" db="EMBL/GenBank/DDBJ databases">
        <title>Updated reference genomes for cyclostephanoid diatoms.</title>
        <authorList>
            <person name="Roberts W.R."/>
            <person name="Alverson A.J."/>
        </authorList>
    </citation>
    <scope>NUCLEOTIDE SEQUENCE [LARGE SCALE GENOMIC DNA]</scope>
    <source>
        <strain evidence="14 15">AJA276-08</strain>
    </source>
</reference>
<dbReference type="Gene3D" id="1.20.1280.290">
    <property type="match status" value="2"/>
</dbReference>
<feature type="transmembrane region" description="Helical" evidence="13">
    <location>
        <begin position="51"/>
        <end position="75"/>
    </location>
</feature>
<dbReference type="PANTHER" id="PTHR10791:SF30">
    <property type="entry name" value="SUGAR TRANSPORTER SWEET1"/>
    <property type="match status" value="1"/>
</dbReference>
<dbReference type="PROSITE" id="PS51257">
    <property type="entry name" value="PROKAR_LIPOPROTEIN"/>
    <property type="match status" value="1"/>
</dbReference>
<evidence type="ECO:0000256" key="13">
    <source>
        <dbReference type="SAM" id="Phobius"/>
    </source>
</evidence>
<feature type="transmembrane region" description="Helical" evidence="13">
    <location>
        <begin position="114"/>
        <end position="132"/>
    </location>
</feature>
<dbReference type="PANTHER" id="PTHR10791">
    <property type="entry name" value="RAG1-ACTIVATING PROTEIN 1"/>
    <property type="match status" value="1"/>
</dbReference>
<name>A0ABD3MG23_9STRA</name>
<comment type="caution">
    <text evidence="14">The sequence shown here is derived from an EMBL/GenBank/DDBJ whole genome shotgun (WGS) entry which is preliminary data.</text>
</comment>
<evidence type="ECO:0000256" key="5">
    <source>
        <dbReference type="ARBA" id="ARBA00022448"/>
    </source>
</evidence>
<keyword evidence="5" id="KW-0813">Transport</keyword>
<keyword evidence="15" id="KW-1185">Reference proteome</keyword>
<protein>
    <recommendedName>
        <fullName evidence="4">Sugar transporter SWEET1</fullName>
    </recommendedName>
</protein>
<dbReference type="GO" id="GO:0005886">
    <property type="term" value="C:plasma membrane"/>
    <property type="evidence" value="ECO:0007669"/>
    <property type="project" value="UniProtKB-SubCell"/>
</dbReference>
<evidence type="ECO:0000256" key="3">
    <source>
        <dbReference type="ARBA" id="ARBA00007809"/>
    </source>
</evidence>
<evidence type="ECO:0000256" key="11">
    <source>
        <dbReference type="ARBA" id="ARBA00023034"/>
    </source>
</evidence>
<keyword evidence="11" id="KW-0333">Golgi apparatus</keyword>
<dbReference type="Pfam" id="PF03083">
    <property type="entry name" value="MtN3_slv"/>
    <property type="match status" value="2"/>
</dbReference>
<dbReference type="InterPro" id="IPR004316">
    <property type="entry name" value="SWEET_rpt"/>
</dbReference>
<evidence type="ECO:0000313" key="14">
    <source>
        <dbReference type="EMBL" id="KAL3762527.1"/>
    </source>
</evidence>
<proteinExistence type="inferred from homology"/>
<gene>
    <name evidence="14" type="ORF">ACHAW5_008453</name>
</gene>
<accession>A0ABD3MG23</accession>
<dbReference type="FunFam" id="1.20.1280.290:FF:000004">
    <property type="entry name" value="Sugar transporter SWEET"/>
    <property type="match status" value="1"/>
</dbReference>
<feature type="transmembrane region" description="Helical" evidence="13">
    <location>
        <begin position="175"/>
        <end position="195"/>
    </location>
</feature>
<keyword evidence="6" id="KW-1003">Cell membrane</keyword>
<evidence type="ECO:0000313" key="15">
    <source>
        <dbReference type="Proteomes" id="UP001530315"/>
    </source>
</evidence>
<dbReference type="EMBL" id="JALLAZ020001826">
    <property type="protein sequence ID" value="KAL3762527.1"/>
    <property type="molecule type" value="Genomic_DNA"/>
</dbReference>
<evidence type="ECO:0000256" key="2">
    <source>
        <dbReference type="ARBA" id="ARBA00004653"/>
    </source>
</evidence>
<keyword evidence="8 13" id="KW-0812">Transmembrane</keyword>
<dbReference type="InterPro" id="IPR047664">
    <property type="entry name" value="SWEET"/>
</dbReference>
<evidence type="ECO:0000256" key="7">
    <source>
        <dbReference type="ARBA" id="ARBA00022597"/>
    </source>
</evidence>
<dbReference type="Proteomes" id="UP001530315">
    <property type="component" value="Unassembled WGS sequence"/>
</dbReference>
<feature type="transmembrane region" description="Helical" evidence="13">
    <location>
        <begin position="207"/>
        <end position="229"/>
    </location>
</feature>
<comment type="subcellular location">
    <subcellularLocation>
        <location evidence="1">Cell membrane</location>
        <topology evidence="1">Multi-pass membrane protein</topology>
    </subcellularLocation>
    <subcellularLocation>
        <location evidence="2">Golgi apparatus membrane</location>
        <topology evidence="2">Multi-pass membrane protein</topology>
    </subcellularLocation>
</comment>
<dbReference type="AlphaFoldDB" id="A0ABD3MG23"/>
<dbReference type="GO" id="GO:0000139">
    <property type="term" value="C:Golgi membrane"/>
    <property type="evidence" value="ECO:0007669"/>
    <property type="project" value="UniProtKB-SubCell"/>
</dbReference>
<keyword evidence="10 13" id="KW-1133">Transmembrane helix</keyword>
<evidence type="ECO:0000256" key="10">
    <source>
        <dbReference type="ARBA" id="ARBA00022989"/>
    </source>
</evidence>
<evidence type="ECO:0000256" key="8">
    <source>
        <dbReference type="ARBA" id="ARBA00022692"/>
    </source>
</evidence>
<keyword evidence="12 13" id="KW-0472">Membrane</keyword>
<evidence type="ECO:0000256" key="1">
    <source>
        <dbReference type="ARBA" id="ARBA00004651"/>
    </source>
</evidence>
<feature type="transmembrane region" description="Helical" evidence="13">
    <location>
        <begin position="153"/>
        <end position="169"/>
    </location>
</feature>
<comment type="similarity">
    <text evidence="3">Belongs to the SWEET sugar transporter family.</text>
</comment>
<keyword evidence="9" id="KW-0677">Repeat</keyword>